<dbReference type="InterPro" id="IPR042869">
    <property type="entry name" value="ARHGAP11A/B"/>
</dbReference>
<feature type="region of interest" description="Disordered" evidence="1">
    <location>
        <begin position="269"/>
        <end position="327"/>
    </location>
</feature>
<dbReference type="SMART" id="SM00324">
    <property type="entry name" value="RhoGAP"/>
    <property type="match status" value="1"/>
</dbReference>
<feature type="compositionally biased region" description="Polar residues" evidence="1">
    <location>
        <begin position="293"/>
        <end position="308"/>
    </location>
</feature>
<feature type="compositionally biased region" description="Low complexity" evidence="1">
    <location>
        <begin position="544"/>
        <end position="557"/>
    </location>
</feature>
<dbReference type="Gene3D" id="1.10.555.10">
    <property type="entry name" value="Rho GTPase activation protein"/>
    <property type="match status" value="1"/>
</dbReference>
<dbReference type="GO" id="GO:0007165">
    <property type="term" value="P:signal transduction"/>
    <property type="evidence" value="ECO:0007669"/>
    <property type="project" value="InterPro"/>
</dbReference>
<evidence type="ECO:0000313" key="4">
    <source>
        <dbReference type="Proteomes" id="UP000472277"/>
    </source>
</evidence>
<sequence length="921" mass="100229">MKFIERNVMRLAVVQHLRAAYGIKTKNWNKNKTHTSCKLTVSHSVKVFGVPLESLPQYNVENGSVPCFLMDACTSLLEHVDTEGLFRKSGSIVRLKALRAKLDKGEECLSTALPCDVAGLVKQFFRELPDPVLPTELHDAFLKAQQLPTEEERTSATLLLSCVLPDRNMSILHYFFAFLHKVSQRSGVNKMDSSNLSVILAPNLLHAGDGADKMNASTEKRLKQQAAVVHCLIERALDFGVVPQFIMEKIPAMLGCEAAVLSPTLDGLEELDTNSGTKRRHRRSLGGYMDPSASESLNSSQNALSSIGRSSRQCASSARRKSKRLSHRHVVNRVESGKAGCFSPKVTKKENVCKSLRLRFSLGKSSRDPKEGSESIGWRLATQESTTSFRFTKDAEFSPTVLRNKSSSNGSKLYSKSEDNLLTPQCDDGSALRTSWSGETPDEGLVLGGGSFTDTPMNMCLNNNYYSEPAIVVAKPPMVASFPKKLCCGSSAESLESEGLFSQSQTGPTLLKIKRAFTESGSDLQAVPRDHSAPSGEYKASQPENTETDSTPSESSTLKGASPNKESSSMPTPHRCLADDQNITFGQIKFVPLSLLSIDSTLFEVGGCGSLSEKACDRSLCAGDRSVEGEAETVADQVNCSRLIDALDIQSPAHFTRSMATGVQTTPYRASGLEYFQELNTPLPPMGTVSVMVDYDVAVASPEPSTHPQRQEHQQVEQPSPSTLETCRVRVADHIQRFNKLVLYSPKSQAKAVRSPLKFQRTPVRQSVRRINSLLVDRRPAVVGNTSSRAQDTPTPVGKAVSLESGLSAGAQLQPYQCQADNQRGLTNDKGCSTKTRPPPVPPKKTASIIRKPRNCALGDVTNKLQPKAKGDTPIKNSPGGEGQKSVVQQVAEKDVCCYRGSPRNPLNDGRLLSATKPIDL</sequence>
<dbReference type="PANTHER" id="PTHR15670">
    <property type="entry name" value="RHO GTPASE ACTIVATING PROTEIN 11A"/>
    <property type="match status" value="1"/>
</dbReference>
<dbReference type="GeneTree" id="ENSGT00940000155312"/>
<dbReference type="PROSITE" id="PS50238">
    <property type="entry name" value="RHOGAP"/>
    <property type="match status" value="1"/>
</dbReference>
<feature type="compositionally biased region" description="Low complexity" evidence="1">
    <location>
        <begin position="405"/>
        <end position="414"/>
    </location>
</feature>
<evidence type="ECO:0000259" key="2">
    <source>
        <dbReference type="PROSITE" id="PS50238"/>
    </source>
</evidence>
<dbReference type="Pfam" id="PF00620">
    <property type="entry name" value="RhoGAP"/>
    <property type="match status" value="1"/>
</dbReference>
<evidence type="ECO:0000256" key="1">
    <source>
        <dbReference type="SAM" id="MobiDB-lite"/>
    </source>
</evidence>
<dbReference type="Proteomes" id="UP000472277">
    <property type="component" value="Chromosome 25"/>
</dbReference>
<feature type="region of interest" description="Disordered" evidence="1">
    <location>
        <begin position="402"/>
        <end position="421"/>
    </location>
</feature>
<accession>A0A674EF40</accession>
<dbReference type="CDD" id="cd04394">
    <property type="entry name" value="RhoGAP-ARHGAP11A"/>
    <property type="match status" value="1"/>
</dbReference>
<feature type="compositionally biased region" description="Polar residues" evidence="1">
    <location>
        <begin position="822"/>
        <end position="833"/>
    </location>
</feature>
<dbReference type="InterPro" id="IPR000198">
    <property type="entry name" value="RhoGAP_dom"/>
</dbReference>
<dbReference type="Ensembl" id="ENSSTUT00000114183.1">
    <property type="protein sequence ID" value="ENSSTUP00000106544.1"/>
    <property type="gene ID" value="ENSSTUG00000047442.1"/>
</dbReference>
<dbReference type="AlphaFoldDB" id="A0A674EF40"/>
<proteinExistence type="predicted"/>
<dbReference type="InterPro" id="IPR008936">
    <property type="entry name" value="Rho_GTPase_activation_prot"/>
</dbReference>
<name>A0A674EF40_SALTR</name>
<evidence type="ECO:0000313" key="3">
    <source>
        <dbReference type="Ensembl" id="ENSSTUP00000106544.1"/>
    </source>
</evidence>
<organism evidence="3 4">
    <name type="scientific">Salmo trutta</name>
    <name type="common">Brown trout</name>
    <dbReference type="NCBI Taxonomy" id="8032"/>
    <lineage>
        <taxon>Eukaryota</taxon>
        <taxon>Metazoa</taxon>
        <taxon>Chordata</taxon>
        <taxon>Craniata</taxon>
        <taxon>Vertebrata</taxon>
        <taxon>Euteleostomi</taxon>
        <taxon>Actinopterygii</taxon>
        <taxon>Neopterygii</taxon>
        <taxon>Teleostei</taxon>
        <taxon>Protacanthopterygii</taxon>
        <taxon>Salmoniformes</taxon>
        <taxon>Salmonidae</taxon>
        <taxon>Salmoninae</taxon>
        <taxon>Salmo</taxon>
    </lineage>
</organism>
<feature type="region of interest" description="Disordered" evidence="1">
    <location>
        <begin position="701"/>
        <end position="722"/>
    </location>
</feature>
<feature type="region of interest" description="Disordered" evidence="1">
    <location>
        <begin position="861"/>
        <end position="921"/>
    </location>
</feature>
<gene>
    <name evidence="3" type="primary">LOC115162373</name>
</gene>
<dbReference type="PANTHER" id="PTHR15670:SF4">
    <property type="entry name" value="RHO GTPASE-ACTIVATING PROTEIN 11A"/>
    <property type="match status" value="1"/>
</dbReference>
<feature type="region of interest" description="Disordered" evidence="1">
    <location>
        <begin position="521"/>
        <end position="576"/>
    </location>
</feature>
<feature type="compositionally biased region" description="Basic residues" evidence="1">
    <location>
        <begin position="318"/>
        <end position="327"/>
    </location>
</feature>
<reference evidence="3" key="2">
    <citation type="submission" date="2025-09" db="UniProtKB">
        <authorList>
            <consortium name="Ensembl"/>
        </authorList>
    </citation>
    <scope>IDENTIFICATION</scope>
</reference>
<dbReference type="GO" id="GO:0005096">
    <property type="term" value="F:GTPase activator activity"/>
    <property type="evidence" value="ECO:0007669"/>
    <property type="project" value="TreeGrafter"/>
</dbReference>
<dbReference type="SUPFAM" id="SSF48350">
    <property type="entry name" value="GTPase activation domain, GAP"/>
    <property type="match status" value="1"/>
</dbReference>
<protein>
    <submittedName>
        <fullName evidence="3">Rho GTPase activating protein 11A</fullName>
    </submittedName>
</protein>
<keyword evidence="4" id="KW-1185">Reference proteome</keyword>
<reference evidence="3" key="1">
    <citation type="submission" date="2025-08" db="UniProtKB">
        <authorList>
            <consortium name="Ensembl"/>
        </authorList>
    </citation>
    <scope>IDENTIFICATION</scope>
</reference>
<feature type="region of interest" description="Disordered" evidence="1">
    <location>
        <begin position="822"/>
        <end position="847"/>
    </location>
</feature>
<feature type="domain" description="Rho-GAP" evidence="2">
    <location>
        <begin position="50"/>
        <end position="240"/>
    </location>
</feature>